<reference evidence="2" key="1">
    <citation type="submission" date="2023-07" db="EMBL/GenBank/DDBJ databases">
        <title>Verminephrobacter genomes.</title>
        <authorList>
            <person name="Lund M.B."/>
        </authorList>
    </citation>
    <scope>NUCLEOTIDE SEQUENCE [LARGE SCALE GENOMIC DNA]</scope>
    <source>
        <strain evidence="2">AtM5-05</strain>
    </source>
</reference>
<comment type="caution">
    <text evidence="1">The sequence shown here is derived from an EMBL/GenBank/DDBJ whole genome shotgun (WGS) entry which is preliminary data.</text>
</comment>
<evidence type="ECO:0000313" key="2">
    <source>
        <dbReference type="Proteomes" id="UP001208935"/>
    </source>
</evidence>
<gene>
    <name evidence="1" type="ORF">D5039_06705</name>
</gene>
<name>A0ABT3KRC6_9BURK</name>
<keyword evidence="2" id="KW-1185">Reference proteome</keyword>
<proteinExistence type="predicted"/>
<protein>
    <submittedName>
        <fullName evidence="1">Uncharacterized protein</fullName>
    </submittedName>
</protein>
<evidence type="ECO:0000313" key="1">
    <source>
        <dbReference type="EMBL" id="MCW5320866.1"/>
    </source>
</evidence>
<accession>A0ABT3KRC6</accession>
<sequence>MQVKTKRSWRARRALYISARALNPARWSGATRNGSHIEAVNLNPERDSVIKTHSMAQDIQPMAV</sequence>
<dbReference type="Proteomes" id="UP001208935">
    <property type="component" value="Unassembled WGS sequence"/>
</dbReference>
<dbReference type="EMBL" id="QZCW01000001">
    <property type="protein sequence ID" value="MCW5320866.1"/>
    <property type="molecule type" value="Genomic_DNA"/>
</dbReference>
<organism evidence="1 2">
    <name type="scientific">Verminephrobacter aporrectodeae subsp. tuberculatae</name>
    <dbReference type="NCBI Taxonomy" id="1110392"/>
    <lineage>
        <taxon>Bacteria</taxon>
        <taxon>Pseudomonadati</taxon>
        <taxon>Pseudomonadota</taxon>
        <taxon>Betaproteobacteria</taxon>
        <taxon>Burkholderiales</taxon>
        <taxon>Comamonadaceae</taxon>
        <taxon>Verminephrobacter</taxon>
    </lineage>
</organism>